<evidence type="ECO:0000256" key="1">
    <source>
        <dbReference type="SAM" id="Phobius"/>
    </source>
</evidence>
<gene>
    <name evidence="2" type="ORF">IAB16_01720</name>
</gene>
<evidence type="ECO:0000313" key="2">
    <source>
        <dbReference type="EMBL" id="MBO8423730.1"/>
    </source>
</evidence>
<dbReference type="Proteomes" id="UP000727857">
    <property type="component" value="Unassembled WGS sequence"/>
</dbReference>
<comment type="caution">
    <text evidence="2">The sequence shown here is derived from an EMBL/GenBank/DDBJ whole genome shotgun (WGS) entry which is preliminary data.</text>
</comment>
<name>A0A940ICS8_9FIRM</name>
<sequence>MTKRYISRVRRKLTLPQGKKKEVMRDLEEIFATAAARGESEAETISRLGAPDEYARETEAAFGVDGARLRRKRLAVFAFAFAFVAVVALAFAVVAGYGAQRIPEGAIGYAETMTDIEVEGAGFGVYAAVLGAGVTASCAAIALGVTASITRKRKQ</sequence>
<organism evidence="2 3">
    <name type="scientific">Candidatus Stercoripulliclostridium pullicola</name>
    <dbReference type="NCBI Taxonomy" id="2840953"/>
    <lineage>
        <taxon>Bacteria</taxon>
        <taxon>Bacillati</taxon>
        <taxon>Bacillota</taxon>
        <taxon>Clostridia</taxon>
        <taxon>Eubacteriales</taxon>
        <taxon>Candidatus Stercoripulliclostridium</taxon>
    </lineage>
</organism>
<keyword evidence="1" id="KW-0472">Membrane</keyword>
<protein>
    <submittedName>
        <fullName evidence="2">DUF1700 domain-containing protein</fullName>
    </submittedName>
</protein>
<reference evidence="2" key="1">
    <citation type="submission" date="2020-10" db="EMBL/GenBank/DDBJ databases">
        <authorList>
            <person name="Gilroy R."/>
        </authorList>
    </citation>
    <scope>NUCLEOTIDE SEQUENCE</scope>
    <source>
        <strain evidence="2">517</strain>
    </source>
</reference>
<accession>A0A940ICS8</accession>
<keyword evidence="1" id="KW-0812">Transmembrane</keyword>
<evidence type="ECO:0000313" key="3">
    <source>
        <dbReference type="Proteomes" id="UP000727857"/>
    </source>
</evidence>
<dbReference type="AlphaFoldDB" id="A0A940ICS8"/>
<proteinExistence type="predicted"/>
<feature type="transmembrane region" description="Helical" evidence="1">
    <location>
        <begin position="123"/>
        <end position="149"/>
    </location>
</feature>
<dbReference type="Pfam" id="PF22564">
    <property type="entry name" value="HAAS"/>
    <property type="match status" value="1"/>
</dbReference>
<keyword evidence="1" id="KW-1133">Transmembrane helix</keyword>
<dbReference type="EMBL" id="JADINF010000043">
    <property type="protein sequence ID" value="MBO8423730.1"/>
    <property type="molecule type" value="Genomic_DNA"/>
</dbReference>
<reference evidence="2" key="2">
    <citation type="journal article" date="2021" name="PeerJ">
        <title>Extensive microbial diversity within the chicken gut microbiome revealed by metagenomics and culture.</title>
        <authorList>
            <person name="Gilroy R."/>
            <person name="Ravi A."/>
            <person name="Getino M."/>
            <person name="Pursley I."/>
            <person name="Horton D.L."/>
            <person name="Alikhan N.F."/>
            <person name="Baker D."/>
            <person name="Gharbi K."/>
            <person name="Hall N."/>
            <person name="Watson M."/>
            <person name="Adriaenssens E.M."/>
            <person name="Foster-Nyarko E."/>
            <person name="Jarju S."/>
            <person name="Secka A."/>
            <person name="Antonio M."/>
            <person name="Oren A."/>
            <person name="Chaudhuri R.R."/>
            <person name="La Ragione R."/>
            <person name="Hildebrand F."/>
            <person name="Pallen M.J."/>
        </authorList>
    </citation>
    <scope>NUCLEOTIDE SEQUENCE</scope>
    <source>
        <strain evidence="2">517</strain>
    </source>
</reference>
<feature type="transmembrane region" description="Helical" evidence="1">
    <location>
        <begin position="74"/>
        <end position="99"/>
    </location>
</feature>